<dbReference type="Pfam" id="PF00884">
    <property type="entry name" value="Sulfatase"/>
    <property type="match status" value="1"/>
</dbReference>
<keyword evidence="8" id="KW-0808">Transferase</keyword>
<feature type="transmembrane region" description="Helical" evidence="6">
    <location>
        <begin position="50"/>
        <end position="79"/>
    </location>
</feature>
<comment type="caution">
    <text evidence="8">The sequence shown here is derived from an EMBL/GenBank/DDBJ whole genome shotgun (WGS) entry which is preliminary data.</text>
</comment>
<dbReference type="Proteomes" id="UP000041356">
    <property type="component" value="Unassembled WGS sequence"/>
</dbReference>
<protein>
    <submittedName>
        <fullName evidence="8">Phosphoglycerol transferase and related proteins, alkaline phosphatase superfamily</fullName>
    </submittedName>
</protein>
<dbReference type="GO" id="GO:0005886">
    <property type="term" value="C:plasma membrane"/>
    <property type="evidence" value="ECO:0007669"/>
    <property type="project" value="UniProtKB-SubCell"/>
</dbReference>
<evidence type="ECO:0000256" key="5">
    <source>
        <dbReference type="ARBA" id="ARBA00023136"/>
    </source>
</evidence>
<accession>A0A9P1PSY0</accession>
<dbReference type="RefSeq" id="WP_050130011.1">
    <property type="nucleotide sequence ID" value="NZ_CP107080.1"/>
</dbReference>
<evidence type="ECO:0000313" key="8">
    <source>
        <dbReference type="EMBL" id="CNF08579.1"/>
    </source>
</evidence>
<evidence type="ECO:0000313" key="9">
    <source>
        <dbReference type="Proteomes" id="UP000041356"/>
    </source>
</evidence>
<feature type="transmembrane region" description="Helical" evidence="6">
    <location>
        <begin position="178"/>
        <end position="197"/>
    </location>
</feature>
<name>A0A9P1PSY0_YEREN</name>
<feature type="domain" description="Sulfatase N-terminal" evidence="7">
    <location>
        <begin position="286"/>
        <end position="577"/>
    </location>
</feature>
<keyword evidence="3 6" id="KW-0812">Transmembrane</keyword>
<comment type="subcellular location">
    <subcellularLocation>
        <location evidence="1">Cell membrane</location>
        <topology evidence="1">Multi-pass membrane protein</topology>
    </subcellularLocation>
</comment>
<evidence type="ECO:0000256" key="3">
    <source>
        <dbReference type="ARBA" id="ARBA00022692"/>
    </source>
</evidence>
<reference evidence="8 9" key="1">
    <citation type="submission" date="2015-03" db="EMBL/GenBank/DDBJ databases">
        <authorList>
            <consortium name="Pathogen Informatics"/>
            <person name="Murphy D."/>
        </authorList>
    </citation>
    <scope>NUCLEOTIDE SEQUENCE [LARGE SCALE GENOMIC DNA]</scope>
    <source>
        <strain evidence="8 9">IP27818</strain>
    </source>
</reference>
<proteinExistence type="predicted"/>
<feature type="transmembrane region" description="Helical" evidence="6">
    <location>
        <begin position="91"/>
        <end position="114"/>
    </location>
</feature>
<keyword evidence="2" id="KW-1003">Cell membrane</keyword>
<dbReference type="GO" id="GO:0016740">
    <property type="term" value="F:transferase activity"/>
    <property type="evidence" value="ECO:0007669"/>
    <property type="project" value="UniProtKB-KW"/>
</dbReference>
<dbReference type="CDD" id="cd16015">
    <property type="entry name" value="LTA_synthase"/>
    <property type="match status" value="1"/>
</dbReference>
<dbReference type="InterPro" id="IPR000917">
    <property type="entry name" value="Sulfatase_N"/>
</dbReference>
<dbReference type="SUPFAM" id="SSF53649">
    <property type="entry name" value="Alkaline phosphatase-like"/>
    <property type="match status" value="1"/>
</dbReference>
<evidence type="ECO:0000256" key="2">
    <source>
        <dbReference type="ARBA" id="ARBA00022475"/>
    </source>
</evidence>
<evidence type="ECO:0000256" key="1">
    <source>
        <dbReference type="ARBA" id="ARBA00004651"/>
    </source>
</evidence>
<feature type="transmembrane region" description="Helical" evidence="6">
    <location>
        <begin position="145"/>
        <end position="166"/>
    </location>
</feature>
<keyword evidence="4 6" id="KW-1133">Transmembrane helix</keyword>
<evidence type="ECO:0000256" key="6">
    <source>
        <dbReference type="SAM" id="Phobius"/>
    </source>
</evidence>
<dbReference type="EMBL" id="CPZF01000001">
    <property type="protein sequence ID" value="CNF08579.1"/>
    <property type="molecule type" value="Genomic_DNA"/>
</dbReference>
<dbReference type="PANTHER" id="PTHR47371:SF3">
    <property type="entry name" value="PHOSPHOGLYCEROL TRANSFERASE I"/>
    <property type="match status" value="1"/>
</dbReference>
<dbReference type="InterPro" id="IPR017850">
    <property type="entry name" value="Alkaline_phosphatase_core_sf"/>
</dbReference>
<dbReference type="Gene3D" id="3.40.720.10">
    <property type="entry name" value="Alkaline Phosphatase, subunit A"/>
    <property type="match status" value="1"/>
</dbReference>
<dbReference type="PANTHER" id="PTHR47371">
    <property type="entry name" value="LIPOTEICHOIC ACID SYNTHASE"/>
    <property type="match status" value="1"/>
</dbReference>
<evidence type="ECO:0000259" key="7">
    <source>
        <dbReference type="Pfam" id="PF00884"/>
    </source>
</evidence>
<keyword evidence="5 6" id="KW-0472">Membrane</keyword>
<dbReference type="AlphaFoldDB" id="A0A9P1PSY0"/>
<evidence type="ECO:0000256" key="4">
    <source>
        <dbReference type="ARBA" id="ARBA00022989"/>
    </source>
</evidence>
<dbReference type="InterPro" id="IPR050448">
    <property type="entry name" value="OpgB/LTA_synthase_biosynth"/>
</dbReference>
<gene>
    <name evidence="8" type="ORF">ERS137939_00697</name>
</gene>
<sequence>MWFYRFKHAFIALLLPWLLAVTTQLAGRVYLLTDYCHPELLASSSVDIRRMFLIGGLFDIRIASLMFVPCLLIAGILALGNNSFKLWQRSWPWLATILGTLITILTVGNIFYYATYQRPIDIFIFGLVEDDTTAVLKTLWSDYPVIRSVICLILVVVAILWICRRWQKKISTWPEQRHCIAVSAISTLVILAISFVGTRGSLGTFPLRQSDAQISDVTLLNMLTPSGPIALTWAIKAHREYNNFSQATDKQGEELFSQFFATPTEASLKQFMAQTGPNPIAKKSPPNVVFAVMESMGYYLEGYDREDRDVFGALKQHWQADWRFSRFISEGNGTIDSLSRFFVRSPNNNISQSSAQNADFYSNMFKPFIANGYKIIFVTSGNGSWRNLNQFLPHLGVSEFVEQNGLRKRYPEAETGTWGVPDEFMFRYIEERLAQADNEGEHVFIMSMSTSHHPPFKAPNSYLKTDIKLSDTEKQRLNNLASGKQLEEVFHTLRYTNDQLGQFISWVKHQPLGEHTIIAATGDHNIRGISYPDTAELALSYAVPFYLYVPKNYRQNSHFDASRVGSHKDIWPTLYQLSLSEAPYYRTGCDLLSEKPDPLWCQGYNPNLMITQQGAFSLSGKGEFHRWVDKEGLLLAAPQPMNEDQEKTFNRWQAFTSLLSWQLNKQVQEQN</sequence>
<organism evidence="8 9">
    <name type="scientific">Yersinia enterocolitica</name>
    <dbReference type="NCBI Taxonomy" id="630"/>
    <lineage>
        <taxon>Bacteria</taxon>
        <taxon>Pseudomonadati</taxon>
        <taxon>Pseudomonadota</taxon>
        <taxon>Gammaproteobacteria</taxon>
        <taxon>Enterobacterales</taxon>
        <taxon>Yersiniaceae</taxon>
        <taxon>Yersinia</taxon>
    </lineage>
</organism>